<proteinExistence type="predicted"/>
<gene>
    <name evidence="2" type="ORF">PVAP13_7NG269017</name>
</gene>
<feature type="region of interest" description="Disordered" evidence="1">
    <location>
        <begin position="25"/>
        <end position="118"/>
    </location>
</feature>
<organism evidence="2 3">
    <name type="scientific">Panicum virgatum</name>
    <name type="common">Blackwell switchgrass</name>
    <dbReference type="NCBI Taxonomy" id="38727"/>
    <lineage>
        <taxon>Eukaryota</taxon>
        <taxon>Viridiplantae</taxon>
        <taxon>Streptophyta</taxon>
        <taxon>Embryophyta</taxon>
        <taxon>Tracheophyta</taxon>
        <taxon>Spermatophyta</taxon>
        <taxon>Magnoliopsida</taxon>
        <taxon>Liliopsida</taxon>
        <taxon>Poales</taxon>
        <taxon>Poaceae</taxon>
        <taxon>PACMAD clade</taxon>
        <taxon>Panicoideae</taxon>
        <taxon>Panicodae</taxon>
        <taxon>Paniceae</taxon>
        <taxon>Panicinae</taxon>
        <taxon>Panicum</taxon>
        <taxon>Panicum sect. Hiantes</taxon>
    </lineage>
</organism>
<evidence type="ECO:0000313" key="3">
    <source>
        <dbReference type="Proteomes" id="UP000823388"/>
    </source>
</evidence>
<reference evidence="2" key="1">
    <citation type="submission" date="2020-05" db="EMBL/GenBank/DDBJ databases">
        <title>WGS assembly of Panicum virgatum.</title>
        <authorList>
            <person name="Lovell J.T."/>
            <person name="Jenkins J."/>
            <person name="Shu S."/>
            <person name="Juenger T.E."/>
            <person name="Schmutz J."/>
        </authorList>
    </citation>
    <scope>NUCLEOTIDE SEQUENCE</scope>
    <source>
        <strain evidence="2">AP13</strain>
    </source>
</reference>
<feature type="compositionally biased region" description="Low complexity" evidence="1">
    <location>
        <begin position="65"/>
        <end position="79"/>
    </location>
</feature>
<dbReference type="AlphaFoldDB" id="A0A8T0PV55"/>
<protein>
    <submittedName>
        <fullName evidence="2">Uncharacterized protein</fullName>
    </submittedName>
</protein>
<dbReference type="Proteomes" id="UP000823388">
    <property type="component" value="Chromosome 7N"/>
</dbReference>
<accession>A0A8T0PV55</accession>
<keyword evidence="3" id="KW-1185">Reference proteome</keyword>
<evidence type="ECO:0000256" key="1">
    <source>
        <dbReference type="SAM" id="MobiDB-lite"/>
    </source>
</evidence>
<feature type="region of interest" description="Disordered" evidence="1">
    <location>
        <begin position="1"/>
        <end position="20"/>
    </location>
</feature>
<name>A0A8T0PV55_PANVG</name>
<feature type="non-terminal residue" evidence="2">
    <location>
        <position position="118"/>
    </location>
</feature>
<comment type="caution">
    <text evidence="2">The sequence shown here is derived from an EMBL/GenBank/DDBJ whole genome shotgun (WGS) entry which is preliminary data.</text>
</comment>
<feature type="compositionally biased region" description="Basic residues" evidence="1">
    <location>
        <begin position="1"/>
        <end position="13"/>
    </location>
</feature>
<sequence>MGSRGRGRGRRAHPALLAMPRAFAARLPASRARPPRAPCPARRRSAAAPSSRGSWSMKVSPPPARGSAPRRPPARGMPGRSRRVPAPPRAGHRSSWRRGAGGEGPREPRRASRRSSSA</sequence>
<dbReference type="EMBL" id="CM029050">
    <property type="protein sequence ID" value="KAG2566327.1"/>
    <property type="molecule type" value="Genomic_DNA"/>
</dbReference>
<evidence type="ECO:0000313" key="2">
    <source>
        <dbReference type="EMBL" id="KAG2566327.1"/>
    </source>
</evidence>